<gene>
    <name evidence="8" type="ORF">FNK824_LOCUS23778</name>
    <name evidence="7" type="ORF">SEV965_LOCUS25049</name>
</gene>
<feature type="transmembrane region" description="Helical" evidence="6">
    <location>
        <begin position="202"/>
        <end position="224"/>
    </location>
</feature>
<feature type="transmembrane region" description="Helical" evidence="6">
    <location>
        <begin position="422"/>
        <end position="444"/>
    </location>
</feature>
<evidence type="ECO:0000256" key="6">
    <source>
        <dbReference type="SAM" id="Phobius"/>
    </source>
</evidence>
<feature type="transmembrane region" description="Helical" evidence="6">
    <location>
        <begin position="330"/>
        <end position="349"/>
    </location>
</feature>
<dbReference type="AlphaFoldDB" id="A0A815BYQ6"/>
<comment type="subcellular location">
    <subcellularLocation>
        <location evidence="1">Membrane</location>
        <topology evidence="1">Multi-pass membrane protein</topology>
    </subcellularLocation>
</comment>
<dbReference type="EMBL" id="CAJNOU010001980">
    <property type="protein sequence ID" value="CAF1276877.1"/>
    <property type="molecule type" value="Genomic_DNA"/>
</dbReference>
<comment type="caution">
    <text evidence="7">The sequence shown here is derived from an EMBL/GenBank/DDBJ whole genome shotgun (WGS) entry which is preliminary data.</text>
</comment>
<feature type="transmembrane region" description="Helical" evidence="6">
    <location>
        <begin position="299"/>
        <end position="318"/>
    </location>
</feature>
<evidence type="ECO:0000256" key="4">
    <source>
        <dbReference type="ARBA" id="ARBA00023136"/>
    </source>
</evidence>
<feature type="transmembrane region" description="Helical" evidence="6">
    <location>
        <begin position="6"/>
        <end position="27"/>
    </location>
</feature>
<dbReference type="EMBL" id="CAJOBE010005111">
    <property type="protein sequence ID" value="CAF3961019.1"/>
    <property type="molecule type" value="Genomic_DNA"/>
</dbReference>
<keyword evidence="2 6" id="KW-0812">Transmembrane</keyword>
<evidence type="ECO:0000256" key="2">
    <source>
        <dbReference type="ARBA" id="ARBA00022692"/>
    </source>
</evidence>
<proteinExistence type="predicted"/>
<evidence type="ECO:0000256" key="5">
    <source>
        <dbReference type="SAM" id="MobiDB-lite"/>
    </source>
</evidence>
<dbReference type="PANTHER" id="PTHR23507:SF1">
    <property type="entry name" value="FI18259P1-RELATED"/>
    <property type="match status" value="1"/>
</dbReference>
<feature type="compositionally biased region" description="Polar residues" evidence="5">
    <location>
        <begin position="513"/>
        <end position="531"/>
    </location>
</feature>
<keyword evidence="4 6" id="KW-0472">Membrane</keyword>
<evidence type="ECO:0000256" key="3">
    <source>
        <dbReference type="ARBA" id="ARBA00022989"/>
    </source>
</evidence>
<feature type="region of interest" description="Disordered" evidence="5">
    <location>
        <begin position="500"/>
        <end position="531"/>
    </location>
</feature>
<protein>
    <recommendedName>
        <fullName evidence="10">Proton-coupled folate transporter</fullName>
    </recommendedName>
</protein>
<dbReference type="SUPFAM" id="SSF103473">
    <property type="entry name" value="MFS general substrate transporter"/>
    <property type="match status" value="1"/>
</dbReference>
<reference evidence="7" key="1">
    <citation type="submission" date="2021-02" db="EMBL/GenBank/DDBJ databases">
        <authorList>
            <person name="Nowell W R."/>
        </authorList>
    </citation>
    <scope>NUCLEOTIDE SEQUENCE</scope>
</reference>
<evidence type="ECO:0008006" key="10">
    <source>
        <dbReference type="Google" id="ProtNLM"/>
    </source>
</evidence>
<dbReference type="GO" id="GO:0022857">
    <property type="term" value="F:transmembrane transporter activity"/>
    <property type="evidence" value="ECO:0007669"/>
    <property type="project" value="TreeGrafter"/>
</dbReference>
<dbReference type="GO" id="GO:0016020">
    <property type="term" value="C:membrane"/>
    <property type="evidence" value="ECO:0007669"/>
    <property type="project" value="UniProtKB-SubCell"/>
</dbReference>
<dbReference type="InterPro" id="IPR036259">
    <property type="entry name" value="MFS_trans_sf"/>
</dbReference>
<feature type="transmembrane region" description="Helical" evidence="6">
    <location>
        <begin position="175"/>
        <end position="196"/>
    </location>
</feature>
<sequence>MNLFNITGIICLQTLCYCVILSIDTYVSSLHLSPSINCSGLQNENILNHFYQSNNETCPRMDNDTSTHGLTPTRDRDEIVYRRTIANSLPAIIMTCALGMIIPFLGKRFVLILPMVGIAIQMTIALAIIYLDLGIYWWYLSGFLLGVFGNPGIIDFVIALIIIDLTTVNNRSLWFVRFYALRCVLTGLITFLISYFGQYYGYIGLFWFALVLQLISIGVIIRYIDLTLYNHTNLRIKNRFYLNFNIFIIFRGNHRSIQEKIGILLILIAYSFYALANSVIEAFYIALTTYPICWSWMLLNIYKLIMSINLGIFGMIGYHILTRLTKTNDILICIISNMFLLITHIWTALAQHNWQVFSNSAFYSFANYQNPLTLSILAQWLKPSETNLAFIFIIVINQFIISFGDYFFKWIFMNTTYQHKNIILFVAGGFGLVSLILNICLYAVERCISKPSSIVGETTALVTDVDNNPDPSQSLSTDDHSPVPIRLFTIGKLTLSVTIGSPSKSKKQPTPSVEINQEDTTTQDNQNLINL</sequence>
<accession>A0A815BYQ6</accession>
<organism evidence="7 9">
    <name type="scientific">Rotaria sordida</name>
    <dbReference type="NCBI Taxonomy" id="392033"/>
    <lineage>
        <taxon>Eukaryota</taxon>
        <taxon>Metazoa</taxon>
        <taxon>Spiralia</taxon>
        <taxon>Gnathifera</taxon>
        <taxon>Rotifera</taxon>
        <taxon>Eurotatoria</taxon>
        <taxon>Bdelloidea</taxon>
        <taxon>Philodinida</taxon>
        <taxon>Philodinidae</taxon>
        <taxon>Rotaria</taxon>
    </lineage>
</organism>
<feature type="transmembrane region" description="Helical" evidence="6">
    <location>
        <begin position="261"/>
        <end position="287"/>
    </location>
</feature>
<evidence type="ECO:0000313" key="7">
    <source>
        <dbReference type="EMBL" id="CAF1276877.1"/>
    </source>
</evidence>
<feature type="transmembrane region" description="Helical" evidence="6">
    <location>
        <begin position="137"/>
        <end position="163"/>
    </location>
</feature>
<evidence type="ECO:0000256" key="1">
    <source>
        <dbReference type="ARBA" id="ARBA00004141"/>
    </source>
</evidence>
<dbReference type="PANTHER" id="PTHR23507">
    <property type="entry name" value="ZGC:174356"/>
    <property type="match status" value="1"/>
</dbReference>
<dbReference type="Proteomes" id="UP000663889">
    <property type="component" value="Unassembled WGS sequence"/>
</dbReference>
<evidence type="ECO:0000313" key="8">
    <source>
        <dbReference type="EMBL" id="CAF3961019.1"/>
    </source>
</evidence>
<evidence type="ECO:0000313" key="9">
    <source>
        <dbReference type="Proteomes" id="UP000663889"/>
    </source>
</evidence>
<name>A0A815BYQ6_9BILA</name>
<keyword evidence="3 6" id="KW-1133">Transmembrane helix</keyword>
<dbReference type="Gene3D" id="1.20.1250.20">
    <property type="entry name" value="MFS general substrate transporter like domains"/>
    <property type="match status" value="1"/>
</dbReference>
<feature type="transmembrane region" description="Helical" evidence="6">
    <location>
        <begin position="109"/>
        <end position="131"/>
    </location>
</feature>
<feature type="transmembrane region" description="Helical" evidence="6">
    <location>
        <begin position="388"/>
        <end position="410"/>
    </location>
</feature>
<dbReference type="Proteomes" id="UP000663874">
    <property type="component" value="Unassembled WGS sequence"/>
</dbReference>